<feature type="signal peptide" evidence="1">
    <location>
        <begin position="1"/>
        <end position="17"/>
    </location>
</feature>
<sequence length="338" mass="38526">MFLCYFLFLTAVHQISGGRIPEYVIKELYSKYEEAMANEHFKIFTRRIFRGNKKFEIHVEKLREVNGYKKHNLMVKESLKSGAGSYIYINNPVESKIPKAFLTLDEFKDALTNRILVQREELIKKQSTTNKNLNTMKYFTQTSILNESRLHGYNTSDKYVHRKATTKSKANDYVRVITYKTYKSNEILDAAVSAFNEKNTLDTDNTNSTTNEGSIPPETESVKLVPINNTSTNTDMPLMRNDSVTDMNTTLSVRINKTNEHSGVLNATDSEKHSMRNESDVKIIETLSRDNASVLKTDTSEILPKATPRRKVTVKLQSATTATTNRITLGRPLVFLAN</sequence>
<name>A0A212F023_DANPL</name>
<dbReference type="Proteomes" id="UP000007151">
    <property type="component" value="Unassembled WGS sequence"/>
</dbReference>
<dbReference type="eggNOG" id="ENOG502T7SY">
    <property type="taxonomic scope" value="Eukaryota"/>
</dbReference>
<keyword evidence="3" id="KW-1185">Reference proteome</keyword>
<keyword evidence="1" id="KW-0732">Signal</keyword>
<evidence type="ECO:0000313" key="3">
    <source>
        <dbReference type="Proteomes" id="UP000007151"/>
    </source>
</evidence>
<organism evidence="2 3">
    <name type="scientific">Danaus plexippus plexippus</name>
    <dbReference type="NCBI Taxonomy" id="278856"/>
    <lineage>
        <taxon>Eukaryota</taxon>
        <taxon>Metazoa</taxon>
        <taxon>Ecdysozoa</taxon>
        <taxon>Arthropoda</taxon>
        <taxon>Hexapoda</taxon>
        <taxon>Insecta</taxon>
        <taxon>Pterygota</taxon>
        <taxon>Neoptera</taxon>
        <taxon>Endopterygota</taxon>
        <taxon>Lepidoptera</taxon>
        <taxon>Glossata</taxon>
        <taxon>Ditrysia</taxon>
        <taxon>Papilionoidea</taxon>
        <taxon>Nymphalidae</taxon>
        <taxon>Danainae</taxon>
        <taxon>Danaini</taxon>
        <taxon>Danaina</taxon>
        <taxon>Danaus</taxon>
        <taxon>Danaus</taxon>
    </lineage>
</organism>
<dbReference type="InParanoid" id="A0A212F023"/>
<evidence type="ECO:0000256" key="1">
    <source>
        <dbReference type="SAM" id="SignalP"/>
    </source>
</evidence>
<dbReference type="AlphaFoldDB" id="A0A212F023"/>
<evidence type="ECO:0000313" key="2">
    <source>
        <dbReference type="EMBL" id="OWR47098.1"/>
    </source>
</evidence>
<proteinExistence type="predicted"/>
<comment type="caution">
    <text evidence="2">The sequence shown here is derived from an EMBL/GenBank/DDBJ whole genome shotgun (WGS) entry which is preliminary data.</text>
</comment>
<feature type="chain" id="PRO_5013188370" evidence="1">
    <location>
        <begin position="18"/>
        <end position="338"/>
    </location>
</feature>
<gene>
    <name evidence="2" type="ORF">KGM_216129</name>
</gene>
<dbReference type="EMBL" id="AGBW02011177">
    <property type="protein sequence ID" value="OWR47098.1"/>
    <property type="molecule type" value="Genomic_DNA"/>
</dbReference>
<reference evidence="2 3" key="1">
    <citation type="journal article" date="2011" name="Cell">
        <title>The monarch butterfly genome yields insights into long-distance migration.</title>
        <authorList>
            <person name="Zhan S."/>
            <person name="Merlin C."/>
            <person name="Boore J.L."/>
            <person name="Reppert S.M."/>
        </authorList>
    </citation>
    <scope>NUCLEOTIDE SEQUENCE [LARGE SCALE GENOMIC DNA]</scope>
    <source>
        <strain evidence="2">F-2</strain>
    </source>
</reference>
<protein>
    <submittedName>
        <fullName evidence="2">Uncharacterized protein</fullName>
    </submittedName>
</protein>
<accession>A0A212F023</accession>
<dbReference type="KEGG" id="dpl:KGM_216129"/>